<feature type="transmembrane region" description="Helical" evidence="1">
    <location>
        <begin position="29"/>
        <end position="51"/>
    </location>
</feature>
<organism evidence="2 3">
    <name type="scientific">Cellulomonas triticagri</name>
    <dbReference type="NCBI Taxonomy" id="2483352"/>
    <lineage>
        <taxon>Bacteria</taxon>
        <taxon>Bacillati</taxon>
        <taxon>Actinomycetota</taxon>
        <taxon>Actinomycetes</taxon>
        <taxon>Micrococcales</taxon>
        <taxon>Cellulomonadaceae</taxon>
        <taxon>Cellulomonas</taxon>
    </lineage>
</organism>
<proteinExistence type="predicted"/>
<feature type="transmembrane region" description="Helical" evidence="1">
    <location>
        <begin position="63"/>
        <end position="91"/>
    </location>
</feature>
<dbReference type="Proteomes" id="UP000269289">
    <property type="component" value="Unassembled WGS sequence"/>
</dbReference>
<protein>
    <submittedName>
        <fullName evidence="2">Uncharacterized protein</fullName>
    </submittedName>
</protein>
<gene>
    <name evidence="2" type="ORF">EBM89_10425</name>
</gene>
<feature type="transmembrane region" description="Helical" evidence="1">
    <location>
        <begin position="147"/>
        <end position="173"/>
    </location>
</feature>
<sequence length="271" mass="28478">MMARDDHDARSTAPAQPWLRHGTRALAEIGFWVPWGAGLLIGACAAAGMLAPALANCDQPIDPWVWVVAGLGFADVAVMLGMLAGFGLLVLQEKVERRYRRTRVWKAARGLPPEVLRAHVAGELAEGRRGADMWAPQVPGFGQRAGAVAAAVVATPVQVAAVTLAVGVFGWVWAPVAFLALPTAMALVWAVDVAWTAAGDWWHRRRARLARARSVAAVADLLRDETVAGSPGDLLGDQPGAPAGDVAGAHCLGCSTRDAAGRSTYIHPPLS</sequence>
<reference evidence="2 3" key="1">
    <citation type="submission" date="2018-10" db="EMBL/GenBank/DDBJ databases">
        <title>Isolation, diversity and antifungal activity of actinobacteria from wheat.</title>
        <authorList>
            <person name="Han C."/>
        </authorList>
    </citation>
    <scope>NUCLEOTIDE SEQUENCE [LARGE SCALE GENOMIC DNA]</scope>
    <source>
        <strain evidence="2 3">NEAU-YY56</strain>
    </source>
</reference>
<keyword evidence="1" id="KW-0472">Membrane</keyword>
<evidence type="ECO:0000313" key="3">
    <source>
        <dbReference type="Proteomes" id="UP000269289"/>
    </source>
</evidence>
<evidence type="ECO:0000256" key="1">
    <source>
        <dbReference type="SAM" id="Phobius"/>
    </source>
</evidence>
<keyword evidence="3" id="KW-1185">Reference proteome</keyword>
<comment type="caution">
    <text evidence="2">The sequence shown here is derived from an EMBL/GenBank/DDBJ whole genome shotgun (WGS) entry which is preliminary data.</text>
</comment>
<dbReference type="AlphaFoldDB" id="A0A3M2JGI7"/>
<keyword evidence="1" id="KW-1133">Transmembrane helix</keyword>
<keyword evidence="1" id="KW-0812">Transmembrane</keyword>
<evidence type="ECO:0000313" key="2">
    <source>
        <dbReference type="EMBL" id="RMI09388.1"/>
    </source>
</evidence>
<accession>A0A3M2JGI7</accession>
<dbReference type="EMBL" id="RFFI01000050">
    <property type="protein sequence ID" value="RMI09388.1"/>
    <property type="molecule type" value="Genomic_DNA"/>
</dbReference>
<feature type="transmembrane region" description="Helical" evidence="1">
    <location>
        <begin position="179"/>
        <end position="198"/>
    </location>
</feature>
<name>A0A3M2JGI7_9CELL</name>